<evidence type="ECO:0000256" key="3">
    <source>
        <dbReference type="ARBA" id="ARBA00023175"/>
    </source>
</evidence>
<evidence type="ECO:0000256" key="2">
    <source>
        <dbReference type="ARBA" id="ARBA00022490"/>
    </source>
</evidence>
<accession>A0A843U2M3</accession>
<dbReference type="GO" id="GO:0051231">
    <property type="term" value="P:spindle elongation"/>
    <property type="evidence" value="ECO:0007669"/>
    <property type="project" value="TreeGrafter"/>
</dbReference>
<name>A0A843U2M3_COLES</name>
<dbReference type="GO" id="GO:0090307">
    <property type="term" value="P:mitotic spindle assembly"/>
    <property type="evidence" value="ECO:0007669"/>
    <property type="project" value="TreeGrafter"/>
</dbReference>
<dbReference type="EMBL" id="NMUH01000360">
    <property type="protein sequence ID" value="MQL77655.1"/>
    <property type="molecule type" value="Genomic_DNA"/>
</dbReference>
<comment type="caution">
    <text evidence="6">The sequence shown here is derived from an EMBL/GenBank/DDBJ whole genome shotgun (WGS) entry which is preliminary data.</text>
</comment>
<comment type="subcellular location">
    <subcellularLocation>
        <location evidence="1">Cytoplasm</location>
        <location evidence="1">Cytoskeleton</location>
    </subcellularLocation>
</comment>
<keyword evidence="2" id="KW-0963">Cytoplasm</keyword>
<dbReference type="GO" id="GO:0008574">
    <property type="term" value="F:plus-end-directed microtubule motor activity"/>
    <property type="evidence" value="ECO:0007669"/>
    <property type="project" value="TreeGrafter"/>
</dbReference>
<protein>
    <submittedName>
        <fullName evidence="6">Uncharacterized protein</fullName>
    </submittedName>
</protein>
<dbReference type="PANTHER" id="PTHR47970:SF12">
    <property type="entry name" value="KINESIN FAMILY MEMBER 11"/>
    <property type="match status" value="1"/>
</dbReference>
<evidence type="ECO:0000256" key="1">
    <source>
        <dbReference type="ARBA" id="ARBA00004245"/>
    </source>
</evidence>
<proteinExistence type="predicted"/>
<organism evidence="6 7">
    <name type="scientific">Colocasia esculenta</name>
    <name type="common">Wild taro</name>
    <name type="synonym">Arum esculentum</name>
    <dbReference type="NCBI Taxonomy" id="4460"/>
    <lineage>
        <taxon>Eukaryota</taxon>
        <taxon>Viridiplantae</taxon>
        <taxon>Streptophyta</taxon>
        <taxon>Embryophyta</taxon>
        <taxon>Tracheophyta</taxon>
        <taxon>Spermatophyta</taxon>
        <taxon>Magnoliopsida</taxon>
        <taxon>Liliopsida</taxon>
        <taxon>Araceae</taxon>
        <taxon>Aroideae</taxon>
        <taxon>Colocasieae</taxon>
        <taxon>Colocasia</taxon>
    </lineage>
</organism>
<sequence length="229" mass="25858">MMSSLHEVKKETRRVECTGLIDIQRFNSPSWEIEIKQDQSVGTVKAASKQWKDTLTSVKDISSRHVTSLEELFRTAIKSNEQHDLEIGSVRNAAEDDVVKDSEDIISHFGSIIEHEQESSSRMMDAVSVHVGLLEDLCTDHAAQASEIEQRTARTFQKYKASLFASDYEPSGETPVRLESDVPSKGTIESLRAMPMESLLEEFRENHPYESSKEPRPSLIPRSPLVQLN</sequence>
<dbReference type="GO" id="GO:0072686">
    <property type="term" value="C:mitotic spindle"/>
    <property type="evidence" value="ECO:0007669"/>
    <property type="project" value="TreeGrafter"/>
</dbReference>
<dbReference type="InterPro" id="IPR047149">
    <property type="entry name" value="KIF11-like"/>
</dbReference>
<gene>
    <name evidence="6" type="ORF">Taro_010093</name>
</gene>
<keyword evidence="3" id="KW-0505">Motor protein</keyword>
<evidence type="ECO:0000313" key="7">
    <source>
        <dbReference type="Proteomes" id="UP000652761"/>
    </source>
</evidence>
<dbReference type="AlphaFoldDB" id="A0A843U2M3"/>
<feature type="region of interest" description="Disordered" evidence="5">
    <location>
        <begin position="201"/>
        <end position="229"/>
    </location>
</feature>
<evidence type="ECO:0000256" key="4">
    <source>
        <dbReference type="ARBA" id="ARBA00023212"/>
    </source>
</evidence>
<dbReference type="OrthoDB" id="1726674at2759"/>
<dbReference type="Proteomes" id="UP000652761">
    <property type="component" value="Unassembled WGS sequence"/>
</dbReference>
<reference evidence="6" key="1">
    <citation type="submission" date="2017-07" db="EMBL/GenBank/DDBJ databases">
        <title>Taro Niue Genome Assembly and Annotation.</title>
        <authorList>
            <person name="Atibalentja N."/>
            <person name="Keating K."/>
            <person name="Fields C.J."/>
        </authorList>
    </citation>
    <scope>NUCLEOTIDE SEQUENCE</scope>
    <source>
        <strain evidence="6">Niue_2</strain>
        <tissue evidence="6">Leaf</tissue>
    </source>
</reference>
<evidence type="ECO:0000313" key="6">
    <source>
        <dbReference type="EMBL" id="MQL77655.1"/>
    </source>
</evidence>
<keyword evidence="7" id="KW-1185">Reference proteome</keyword>
<dbReference type="PANTHER" id="PTHR47970">
    <property type="entry name" value="KINESIN-LIKE PROTEIN KIF11"/>
    <property type="match status" value="1"/>
</dbReference>
<dbReference type="GO" id="GO:0005876">
    <property type="term" value="C:spindle microtubule"/>
    <property type="evidence" value="ECO:0007669"/>
    <property type="project" value="TreeGrafter"/>
</dbReference>
<keyword evidence="4" id="KW-0206">Cytoskeleton</keyword>
<evidence type="ECO:0000256" key="5">
    <source>
        <dbReference type="SAM" id="MobiDB-lite"/>
    </source>
</evidence>
<feature type="compositionally biased region" description="Basic and acidic residues" evidence="5">
    <location>
        <begin position="201"/>
        <end position="216"/>
    </location>
</feature>